<gene>
    <name evidence="1" type="ORF">GL50803_0011990</name>
</gene>
<dbReference type="Pfam" id="PF00249">
    <property type="entry name" value="Myb_DNA-binding"/>
    <property type="match status" value="1"/>
</dbReference>
<proteinExistence type="predicted"/>
<reference evidence="1 2" key="1">
    <citation type="journal article" date="2007" name="Science">
        <title>Genomic minimalism in the early diverging intestinal parasite Giardia lamblia.</title>
        <authorList>
            <person name="Morrison H.G."/>
            <person name="McArthur A.G."/>
            <person name="Gillin F.D."/>
            <person name="Aley S.B."/>
            <person name="Adam R.D."/>
            <person name="Olsen G.J."/>
            <person name="Best A.A."/>
            <person name="Cande W.Z."/>
            <person name="Chen F."/>
            <person name="Cipriano M.J."/>
            <person name="Davids B.J."/>
            <person name="Dawson S.C."/>
            <person name="Elmendorf H.G."/>
            <person name="Hehl A.B."/>
            <person name="Holder M.E."/>
            <person name="Huse S.M."/>
            <person name="Kim U.U."/>
            <person name="Lasek-Nesselquist E."/>
            <person name="Manning G."/>
            <person name="Nigam A."/>
            <person name="Nixon J.E."/>
            <person name="Palm D."/>
            <person name="Passamaneck N.E."/>
            <person name="Prabhu A."/>
            <person name="Reich C.I."/>
            <person name="Reiner D.S."/>
            <person name="Samuelson J."/>
            <person name="Svard S.G."/>
            <person name="Sogin M.L."/>
        </authorList>
    </citation>
    <scope>NUCLEOTIDE SEQUENCE [LARGE SCALE GENOMIC DNA]</scope>
    <source>
        <strain evidence="1 2">WB C6</strain>
    </source>
</reference>
<dbReference type="PROSITE" id="PS50090">
    <property type="entry name" value="MYB_LIKE"/>
    <property type="match status" value="1"/>
</dbReference>
<dbReference type="InterPro" id="IPR001005">
    <property type="entry name" value="SANT/Myb"/>
</dbReference>
<comment type="caution">
    <text evidence="1">The sequence shown here is derived from an EMBL/GenBank/DDBJ whole genome shotgun (WGS) entry which is preliminary data.</text>
</comment>
<dbReference type="KEGG" id="gla:GL50803_0011990"/>
<dbReference type="SUPFAM" id="SSF46689">
    <property type="entry name" value="Homeodomain-like"/>
    <property type="match status" value="1"/>
</dbReference>
<dbReference type="HOGENOM" id="CLU_1573602_0_0_1"/>
<dbReference type="GeneID" id="5696939"/>
<dbReference type="Proteomes" id="UP000001548">
    <property type="component" value="Unassembled WGS sequence"/>
</dbReference>
<dbReference type="VEuPathDB" id="GiardiaDB:GL50803_11990"/>
<dbReference type="RefSeq" id="XP_001704083.1">
    <property type="nucleotide sequence ID" value="XM_001704031.1"/>
</dbReference>
<dbReference type="SMART" id="SM00717">
    <property type="entry name" value="SANT"/>
    <property type="match status" value="1"/>
</dbReference>
<keyword evidence="2" id="KW-1185">Reference proteome</keyword>
<name>A8BZ49_GIAIC</name>
<organism evidence="1 2">
    <name type="scientific">Giardia intestinalis (strain ATCC 50803 / WB clone C6)</name>
    <name type="common">Giardia lamblia</name>
    <dbReference type="NCBI Taxonomy" id="184922"/>
    <lineage>
        <taxon>Eukaryota</taxon>
        <taxon>Metamonada</taxon>
        <taxon>Diplomonadida</taxon>
        <taxon>Hexamitidae</taxon>
        <taxon>Giardiinae</taxon>
        <taxon>Giardia</taxon>
    </lineage>
</organism>
<protein>
    <submittedName>
        <fullName evidence="1">Myb-like DNA-binding domain-containing protein</fullName>
    </submittedName>
</protein>
<dbReference type="Gene3D" id="1.10.10.60">
    <property type="entry name" value="Homeodomain-like"/>
    <property type="match status" value="1"/>
</dbReference>
<dbReference type="GO" id="GO:0003677">
    <property type="term" value="F:DNA binding"/>
    <property type="evidence" value="ECO:0007669"/>
    <property type="project" value="UniProtKB-KW"/>
</dbReference>
<dbReference type="OMA" id="MEKHIPD"/>
<sequence length="170" mass="18908">MEEASNPQMKTRSKKGGYYKHAKMWTTGEELLLVACLVLYGPDWKTMEKHIPDRSSNMLKTKVYNSLRTISVKGKLGSGGDFNKAMRDAQQWYKDEGNIDRFCECFLTPKNVKTLYPNVWSVCVSLMKKNSGTLGASSDPFQALPEHGLDASLNASLDATDQVLSLSTSS</sequence>
<evidence type="ECO:0000313" key="2">
    <source>
        <dbReference type="Proteomes" id="UP000001548"/>
    </source>
</evidence>
<dbReference type="CDD" id="cd00167">
    <property type="entry name" value="SANT"/>
    <property type="match status" value="1"/>
</dbReference>
<evidence type="ECO:0000313" key="1">
    <source>
        <dbReference type="EMBL" id="KAE8301696.1"/>
    </source>
</evidence>
<dbReference type="InterPro" id="IPR009057">
    <property type="entry name" value="Homeodomain-like_sf"/>
</dbReference>
<dbReference type="EMBL" id="AACB03000005">
    <property type="protein sequence ID" value="KAE8301696.1"/>
    <property type="molecule type" value="Genomic_DNA"/>
</dbReference>
<dbReference type="AlphaFoldDB" id="A8BZ49"/>
<accession>A8BZ49</accession>